<feature type="transmembrane region" description="Helical" evidence="10">
    <location>
        <begin position="496"/>
        <end position="513"/>
    </location>
</feature>
<proteinExistence type="inferred from homology"/>
<dbReference type="Pfam" id="PF07819">
    <property type="entry name" value="PGAP1"/>
    <property type="match status" value="1"/>
</dbReference>
<feature type="transmembrane region" description="Helical" evidence="10">
    <location>
        <begin position="599"/>
        <end position="619"/>
    </location>
</feature>
<evidence type="ECO:0000256" key="10">
    <source>
        <dbReference type="RuleBase" id="RU365011"/>
    </source>
</evidence>
<keyword evidence="7 10" id="KW-0653">Protein transport</keyword>
<evidence type="ECO:0000256" key="3">
    <source>
        <dbReference type="ARBA" id="ARBA00022448"/>
    </source>
</evidence>
<comment type="caution">
    <text evidence="13">The sequence shown here is derived from an EMBL/GenBank/DDBJ whole genome shotgun (WGS) entry which is preliminary data.</text>
</comment>
<dbReference type="GO" id="GO:0006505">
    <property type="term" value="P:GPI anchor metabolic process"/>
    <property type="evidence" value="ECO:0007669"/>
    <property type="project" value="TreeGrafter"/>
</dbReference>
<feature type="transmembrane region" description="Helical" evidence="10">
    <location>
        <begin position="410"/>
        <end position="429"/>
    </location>
</feature>
<evidence type="ECO:0000256" key="9">
    <source>
        <dbReference type="ARBA" id="ARBA00023136"/>
    </source>
</evidence>
<comment type="subcellular location">
    <subcellularLocation>
        <location evidence="1">Endoplasmic reticulum membrane</location>
        <topology evidence="1">Multi-pass membrane protein</topology>
    </subcellularLocation>
</comment>
<comment type="similarity">
    <text evidence="2 10">Belongs to the GPI inositol-deacylase family.</text>
</comment>
<keyword evidence="4 10" id="KW-0812">Transmembrane</keyword>
<feature type="transmembrane region" description="Helical" evidence="10">
    <location>
        <begin position="441"/>
        <end position="466"/>
    </location>
</feature>
<feature type="transmembrane region" description="Helical" evidence="10">
    <location>
        <begin position="525"/>
        <end position="547"/>
    </location>
</feature>
<keyword evidence="5 10" id="KW-0378">Hydrolase</keyword>
<feature type="transmembrane region" description="Helical" evidence="10">
    <location>
        <begin position="327"/>
        <end position="346"/>
    </location>
</feature>
<feature type="region of interest" description="Disordered" evidence="11">
    <location>
        <begin position="805"/>
        <end position="876"/>
    </location>
</feature>
<evidence type="ECO:0000313" key="13">
    <source>
        <dbReference type="EMBL" id="KAK1932501.1"/>
    </source>
</evidence>
<reference evidence="13" key="1">
    <citation type="submission" date="2023-08" db="EMBL/GenBank/DDBJ databases">
        <title>Reference Genome Resource for the Citrus Pathogen Phytophthora citrophthora.</title>
        <authorList>
            <person name="Moller H."/>
            <person name="Coetzee B."/>
            <person name="Rose L.J."/>
            <person name="Van Niekerk J.M."/>
        </authorList>
    </citation>
    <scope>NUCLEOTIDE SEQUENCE</scope>
    <source>
        <strain evidence="13">STE-U-9442</strain>
    </source>
</reference>
<evidence type="ECO:0000256" key="2">
    <source>
        <dbReference type="ARBA" id="ARBA00006931"/>
    </source>
</evidence>
<name>A0AAD9G615_9STRA</name>
<dbReference type="EC" id="3.1.-.-" evidence="10"/>
<dbReference type="Gene3D" id="3.40.50.1820">
    <property type="entry name" value="alpha/beta hydrolase"/>
    <property type="match status" value="1"/>
</dbReference>
<comment type="function">
    <text evidence="10">Involved in inositol deacylation of GPI-anchored proteins which plays important roles in the quality control and ER-associated degradation of GPI-anchored proteins.</text>
</comment>
<dbReference type="PANTHER" id="PTHR15495">
    <property type="entry name" value="NEGATIVE REGULATOR OF VESICLE FORMATION-RELATED"/>
    <property type="match status" value="1"/>
</dbReference>
<dbReference type="SUPFAM" id="SSF53474">
    <property type="entry name" value="alpha/beta-Hydrolases"/>
    <property type="match status" value="1"/>
</dbReference>
<accession>A0AAD9G615</accession>
<feature type="compositionally biased region" description="Basic residues" evidence="11">
    <location>
        <begin position="805"/>
        <end position="824"/>
    </location>
</feature>
<feature type="transmembrane region" description="Helical" evidence="10">
    <location>
        <begin position="559"/>
        <end position="579"/>
    </location>
</feature>
<feature type="domain" description="GPI inositol-deacylase PGAP1-like alpha/beta" evidence="12">
    <location>
        <begin position="36"/>
        <end position="252"/>
    </location>
</feature>
<evidence type="ECO:0000256" key="5">
    <source>
        <dbReference type="ARBA" id="ARBA00022801"/>
    </source>
</evidence>
<feature type="transmembrane region" description="Helical" evidence="10">
    <location>
        <begin position="775"/>
        <end position="795"/>
    </location>
</feature>
<dbReference type="InterPro" id="IPR029058">
    <property type="entry name" value="AB_hydrolase_fold"/>
</dbReference>
<evidence type="ECO:0000256" key="8">
    <source>
        <dbReference type="ARBA" id="ARBA00022989"/>
    </source>
</evidence>
<evidence type="ECO:0000256" key="11">
    <source>
        <dbReference type="SAM" id="MobiDB-lite"/>
    </source>
</evidence>
<dbReference type="GO" id="GO:0015031">
    <property type="term" value="P:protein transport"/>
    <property type="evidence" value="ECO:0007669"/>
    <property type="project" value="UniProtKB-KW"/>
</dbReference>
<sequence length="876" mass="96217">MTWSWPVYSPVTWRAAPSHSKYALYRVDMKVERDSLSGVPVLFVPGHMGSYKQARSLSRHLWDTDNTLFDLFALDFDEEPTGLNGNFITDQATYLNDVVRTILRQYKKQNKRSSKKIVIPDSVVIVAHSMGGIVARTAELLPNYKKKSIQHVVALGVPYDNPPFPLDAEMNAVYERMHTKKSKDDVVYVSVAGGHKDTLVQTSLTSVDSVADPSRAFVALASAIPTVHTPVDHFCLLWCHQLLKAVAESLYKAVDLEARELVNNPSVRLSIAKEVLFGAGVAGGEVDFTLNVTLHRSYVQDGYYPGEYAEYALLLPQFLTNLLRTKFVTVVVLMYALALQIFYAQVAQWQSRFNLQATPSPQDLSQESFPSFSSMLNPVAHAPAFLKNIVALGSSAFHGRTFLGLSKTTTLVAAVLIFGATATASYFGFSQMISSDQSADSLVVPATIIVEFSILYAYALGLLYALTKFFSLLQRFVVSLIVSVLNNVTEQLKLRSWMIIIIIHVAVQILGHINGFSSADSPKLLGLLVLSSFLVLVLYLLALGGSNDGTLDQQHMQRSLFAVMFLSIFPWLGKVAYFVSMVRFPPSELSNDLLVESGSYVVILGLFTYLIGLSLDGMIPLPPTAFFGASSGQDAASAYGKSSSSAASGVKITAENCPKCIFEDGGPGAVLVEYNDKTTRRVVAGKTGEVVYVGPTFRVVSCDCVYRFKNSRDFCDFCIRSCRLCGGGNGNFQEAAKYKDFLEESKVDLAMHSLVPMVFQICAAVQATYGLHRAYLSFYLTPACVVVMIIYHLALRHPIEARRLKNRLRKKTTKKKKSASKSKSKTTTTTTTTATNTQSTTNETTTSRNKKKKKRKSGTSSTSSASPLIEEVLASS</sequence>
<evidence type="ECO:0000256" key="1">
    <source>
        <dbReference type="ARBA" id="ARBA00004477"/>
    </source>
</evidence>
<dbReference type="AlphaFoldDB" id="A0AAD9G615"/>
<feature type="compositionally biased region" description="Basic residues" evidence="11">
    <location>
        <begin position="848"/>
        <end position="857"/>
    </location>
</feature>
<organism evidence="13 14">
    <name type="scientific">Phytophthora citrophthora</name>
    <dbReference type="NCBI Taxonomy" id="4793"/>
    <lineage>
        <taxon>Eukaryota</taxon>
        <taxon>Sar</taxon>
        <taxon>Stramenopiles</taxon>
        <taxon>Oomycota</taxon>
        <taxon>Peronosporomycetes</taxon>
        <taxon>Peronosporales</taxon>
        <taxon>Peronosporaceae</taxon>
        <taxon>Phytophthora</taxon>
    </lineage>
</organism>
<keyword evidence="3 10" id="KW-0813">Transport</keyword>
<dbReference type="GO" id="GO:0050185">
    <property type="term" value="F:phosphatidylinositol deacylase activity"/>
    <property type="evidence" value="ECO:0007669"/>
    <property type="project" value="TreeGrafter"/>
</dbReference>
<protein>
    <recommendedName>
        <fullName evidence="10">GPI inositol-deacylase</fullName>
        <ecNumber evidence="10">3.1.-.-</ecNumber>
    </recommendedName>
</protein>
<dbReference type="PANTHER" id="PTHR15495:SF7">
    <property type="entry name" value="GPI INOSITOL-DEACYLASE"/>
    <property type="match status" value="1"/>
</dbReference>
<keyword evidence="8 10" id="KW-1133">Transmembrane helix</keyword>
<keyword evidence="14" id="KW-1185">Reference proteome</keyword>
<dbReference type="EMBL" id="JASMQC010000029">
    <property type="protein sequence ID" value="KAK1932501.1"/>
    <property type="molecule type" value="Genomic_DNA"/>
</dbReference>
<evidence type="ECO:0000313" key="14">
    <source>
        <dbReference type="Proteomes" id="UP001259832"/>
    </source>
</evidence>
<feature type="compositionally biased region" description="Low complexity" evidence="11">
    <location>
        <begin position="825"/>
        <end position="847"/>
    </location>
</feature>
<evidence type="ECO:0000256" key="6">
    <source>
        <dbReference type="ARBA" id="ARBA00022824"/>
    </source>
</evidence>
<evidence type="ECO:0000256" key="4">
    <source>
        <dbReference type="ARBA" id="ARBA00022692"/>
    </source>
</evidence>
<keyword evidence="9 10" id="KW-0472">Membrane</keyword>
<dbReference type="GO" id="GO:0006888">
    <property type="term" value="P:endoplasmic reticulum to Golgi vesicle-mediated transport"/>
    <property type="evidence" value="ECO:0007669"/>
    <property type="project" value="TreeGrafter"/>
</dbReference>
<dbReference type="InterPro" id="IPR039529">
    <property type="entry name" value="PGAP1/BST1"/>
</dbReference>
<evidence type="ECO:0000259" key="12">
    <source>
        <dbReference type="Pfam" id="PF07819"/>
    </source>
</evidence>
<keyword evidence="6 10" id="KW-0256">Endoplasmic reticulum</keyword>
<dbReference type="InterPro" id="IPR012908">
    <property type="entry name" value="PGAP1-ab_dom-like"/>
</dbReference>
<evidence type="ECO:0000256" key="7">
    <source>
        <dbReference type="ARBA" id="ARBA00022927"/>
    </source>
</evidence>
<dbReference type="Proteomes" id="UP001259832">
    <property type="component" value="Unassembled WGS sequence"/>
</dbReference>
<gene>
    <name evidence="13" type="ORF">P3T76_012085</name>
</gene>
<dbReference type="GO" id="GO:0005789">
    <property type="term" value="C:endoplasmic reticulum membrane"/>
    <property type="evidence" value="ECO:0007669"/>
    <property type="project" value="UniProtKB-SubCell"/>
</dbReference>